<dbReference type="Proteomes" id="UP000473278">
    <property type="component" value="Unassembled WGS sequence"/>
</dbReference>
<evidence type="ECO:0000313" key="5">
    <source>
        <dbReference type="EMBL" id="NGP76027.1"/>
    </source>
</evidence>
<keyword evidence="3" id="KW-0238">DNA-binding</keyword>
<dbReference type="Gene3D" id="4.10.520.10">
    <property type="entry name" value="IHF-like DNA-binding proteins"/>
    <property type="match status" value="1"/>
</dbReference>
<organism evidence="5 6">
    <name type="scientific">Halalkalibaculum roseum</name>
    <dbReference type="NCBI Taxonomy" id="2709311"/>
    <lineage>
        <taxon>Bacteria</taxon>
        <taxon>Pseudomonadati</taxon>
        <taxon>Balneolota</taxon>
        <taxon>Balneolia</taxon>
        <taxon>Balneolales</taxon>
        <taxon>Balneolaceae</taxon>
        <taxon>Halalkalibaculum</taxon>
    </lineage>
</organism>
<reference evidence="5 6" key="1">
    <citation type="submission" date="2020-02" db="EMBL/GenBank/DDBJ databases">
        <title>Balneolaceae bacterium YR4-1, complete genome.</title>
        <authorList>
            <person name="Li Y."/>
            <person name="Wu S."/>
        </authorList>
    </citation>
    <scope>NUCLEOTIDE SEQUENCE [LARGE SCALE GENOMIC DNA]</scope>
    <source>
        <strain evidence="5 6">YR4-1</strain>
    </source>
</reference>
<proteinExistence type="inferred from homology"/>
<dbReference type="InterPro" id="IPR010992">
    <property type="entry name" value="IHF-like_DNA-bd_dom_sf"/>
</dbReference>
<evidence type="ECO:0000256" key="4">
    <source>
        <dbReference type="RuleBase" id="RU003939"/>
    </source>
</evidence>
<keyword evidence="2" id="KW-0226">DNA condensation</keyword>
<gene>
    <name evidence="5" type="ORF">G3570_05260</name>
</gene>
<evidence type="ECO:0000256" key="1">
    <source>
        <dbReference type="ARBA" id="ARBA00010529"/>
    </source>
</evidence>
<dbReference type="GO" id="GO:0030527">
    <property type="term" value="F:structural constituent of chromatin"/>
    <property type="evidence" value="ECO:0007669"/>
    <property type="project" value="InterPro"/>
</dbReference>
<evidence type="ECO:0000313" key="6">
    <source>
        <dbReference type="Proteomes" id="UP000473278"/>
    </source>
</evidence>
<dbReference type="InterPro" id="IPR000119">
    <property type="entry name" value="Hist_DNA-bd"/>
</dbReference>
<dbReference type="AlphaFoldDB" id="A0A6M1SZQ3"/>
<dbReference type="PANTHER" id="PTHR33175:SF3">
    <property type="entry name" value="DNA-BINDING PROTEIN HU-BETA"/>
    <property type="match status" value="1"/>
</dbReference>
<accession>A0A6M1SZQ3</accession>
<sequence length="98" mass="11546">MNTDDLVDRLTENWDLSREECREMLDTIVQNMCDNLAQGNDFTIPELGTFGTHTREKHKSYNPHYEKYLMLPPKRVVDFDAAKNLEDYLKYLGIEDES</sequence>
<dbReference type="SUPFAM" id="SSF47729">
    <property type="entry name" value="IHF-like DNA-binding proteins"/>
    <property type="match status" value="1"/>
</dbReference>
<evidence type="ECO:0000256" key="2">
    <source>
        <dbReference type="ARBA" id="ARBA00023067"/>
    </source>
</evidence>
<evidence type="ECO:0008006" key="7">
    <source>
        <dbReference type="Google" id="ProtNLM"/>
    </source>
</evidence>
<dbReference type="RefSeq" id="WP_165140026.1">
    <property type="nucleotide sequence ID" value="NZ_JAALLT010000002.1"/>
</dbReference>
<keyword evidence="6" id="KW-1185">Reference proteome</keyword>
<dbReference type="GO" id="GO:0030261">
    <property type="term" value="P:chromosome condensation"/>
    <property type="evidence" value="ECO:0007669"/>
    <property type="project" value="UniProtKB-KW"/>
</dbReference>
<dbReference type="SMART" id="SM00411">
    <property type="entry name" value="BHL"/>
    <property type="match status" value="1"/>
</dbReference>
<protein>
    <recommendedName>
        <fullName evidence="7">HU family DNA-binding protein</fullName>
    </recommendedName>
</protein>
<name>A0A6M1SZQ3_9BACT</name>
<dbReference type="Pfam" id="PF00216">
    <property type="entry name" value="Bac_DNA_binding"/>
    <property type="match status" value="1"/>
</dbReference>
<comment type="caution">
    <text evidence="5">The sequence shown here is derived from an EMBL/GenBank/DDBJ whole genome shotgun (WGS) entry which is preliminary data.</text>
</comment>
<dbReference type="CDD" id="cd00591">
    <property type="entry name" value="HU_IHF"/>
    <property type="match status" value="1"/>
</dbReference>
<dbReference type="GO" id="GO:0003677">
    <property type="term" value="F:DNA binding"/>
    <property type="evidence" value="ECO:0007669"/>
    <property type="project" value="UniProtKB-KW"/>
</dbReference>
<dbReference type="EMBL" id="JAALLT010000002">
    <property type="protein sequence ID" value="NGP76027.1"/>
    <property type="molecule type" value="Genomic_DNA"/>
</dbReference>
<evidence type="ECO:0000256" key="3">
    <source>
        <dbReference type="ARBA" id="ARBA00023125"/>
    </source>
</evidence>
<comment type="similarity">
    <text evidence="1 4">Belongs to the bacterial histone-like protein family.</text>
</comment>
<dbReference type="PANTHER" id="PTHR33175">
    <property type="entry name" value="DNA-BINDING PROTEIN HU"/>
    <property type="match status" value="1"/>
</dbReference>